<comment type="caution">
    <text evidence="2">The sequence shown here is derived from an EMBL/GenBank/DDBJ whole genome shotgun (WGS) entry which is preliminary data.</text>
</comment>
<reference evidence="2" key="1">
    <citation type="submission" date="2020-08" db="EMBL/GenBank/DDBJ databases">
        <title>Genome public.</title>
        <authorList>
            <person name="Liu C."/>
            <person name="Sun Q."/>
        </authorList>
    </citation>
    <scope>NUCLEOTIDE SEQUENCE</scope>
    <source>
        <strain evidence="2">NSJ-53</strain>
    </source>
</reference>
<keyword evidence="3" id="KW-1185">Reference proteome</keyword>
<keyword evidence="1" id="KW-0732">Signal</keyword>
<protein>
    <recommendedName>
        <fullName evidence="4">Lipoprotein</fullName>
    </recommendedName>
</protein>
<feature type="chain" id="PRO_5036768198" description="Lipoprotein" evidence="1">
    <location>
        <begin position="27"/>
        <end position="149"/>
    </location>
</feature>
<dbReference type="EMBL" id="JACRSR010000001">
    <property type="protein sequence ID" value="MBC8530277.1"/>
    <property type="molecule type" value="Genomic_DNA"/>
</dbReference>
<dbReference type="RefSeq" id="WP_249314166.1">
    <property type="nucleotide sequence ID" value="NZ_JACRSR010000001.1"/>
</dbReference>
<organism evidence="2 3">
    <name type="scientific">Gehongia tenuis</name>
    <dbReference type="NCBI Taxonomy" id="2763655"/>
    <lineage>
        <taxon>Bacteria</taxon>
        <taxon>Bacillati</taxon>
        <taxon>Bacillota</taxon>
        <taxon>Clostridia</taxon>
        <taxon>Christensenellales</taxon>
        <taxon>Christensenellaceae</taxon>
        <taxon>Gehongia</taxon>
    </lineage>
</organism>
<dbReference type="AlphaFoldDB" id="A0A926D2R4"/>
<gene>
    <name evidence="2" type="ORF">H8696_00250</name>
</gene>
<evidence type="ECO:0008006" key="4">
    <source>
        <dbReference type="Google" id="ProtNLM"/>
    </source>
</evidence>
<proteinExistence type="predicted"/>
<name>A0A926D2R4_9FIRM</name>
<feature type="signal peptide" evidence="1">
    <location>
        <begin position="1"/>
        <end position="26"/>
    </location>
</feature>
<dbReference type="PROSITE" id="PS51257">
    <property type="entry name" value="PROKAR_LIPOPROTEIN"/>
    <property type="match status" value="1"/>
</dbReference>
<dbReference type="Proteomes" id="UP000623172">
    <property type="component" value="Unassembled WGS sequence"/>
</dbReference>
<accession>A0A926D2R4</accession>
<evidence type="ECO:0000313" key="3">
    <source>
        <dbReference type="Proteomes" id="UP000623172"/>
    </source>
</evidence>
<evidence type="ECO:0000313" key="2">
    <source>
        <dbReference type="EMBL" id="MBC8530277.1"/>
    </source>
</evidence>
<evidence type="ECO:0000256" key="1">
    <source>
        <dbReference type="SAM" id="SignalP"/>
    </source>
</evidence>
<sequence length="149" mass="15698">MKRMLVLAALLMAVLSGCSVPGGASASPETVPSASSFGSDPGGAVLTHQWPQNEYTEGLPRPAAGEVAGVSIDAERGFLAIFLSGITEEDSAAYVEALKREGFRETEKTSEVIAGQGYTSTGILLFDGQTYVSLAYFPDQLSLYISRRA</sequence>